<evidence type="ECO:0000313" key="2">
    <source>
        <dbReference type="EMBL" id="URN93435.1"/>
    </source>
</evidence>
<reference evidence="2" key="1">
    <citation type="submission" date="2022-05" db="EMBL/GenBank/DDBJ databases">
        <title>Novel bacterial taxa in a minimal lignocellulolytic consortium and its capacity to transform plastics disclosed by genome-resolved metagenomics.</title>
        <authorList>
            <person name="Rodriguez C.A.D."/>
            <person name="Diaz-Garcia L."/>
            <person name="Herrera K."/>
            <person name="Tarazona N.A."/>
            <person name="Sproer C."/>
            <person name="Overmann J."/>
            <person name="Jimenez D.J."/>
        </authorList>
    </citation>
    <scope>NUCLEOTIDE SEQUENCE</scope>
    <source>
        <strain evidence="2">MAG5</strain>
    </source>
</reference>
<evidence type="ECO:0000313" key="3">
    <source>
        <dbReference type="Proteomes" id="UP001056756"/>
    </source>
</evidence>
<protein>
    <submittedName>
        <fullName evidence="2">Uncharacterized protein</fullName>
    </submittedName>
</protein>
<proteinExistence type="predicted"/>
<sequence length="106" mass="12189">MGINPLNLQLSVPRTPEISTLQQQAMQRPVTEQTILASNALKHTDELRSVANSVDEIDKALIRDQEQANQQEQKSKKQKKNDTRLDQELSDDSKHPYKGHRFDIRL</sequence>
<name>A0A9J6ZBI8_9BACL</name>
<accession>A0A9J6ZBI8</accession>
<gene>
    <name evidence="2" type="ORF">NAG76_16575</name>
</gene>
<feature type="region of interest" description="Disordered" evidence="1">
    <location>
        <begin position="62"/>
        <end position="106"/>
    </location>
</feature>
<dbReference type="Proteomes" id="UP001056756">
    <property type="component" value="Chromosome"/>
</dbReference>
<evidence type="ECO:0000256" key="1">
    <source>
        <dbReference type="SAM" id="MobiDB-lite"/>
    </source>
</evidence>
<feature type="compositionally biased region" description="Basic and acidic residues" evidence="1">
    <location>
        <begin position="80"/>
        <end position="106"/>
    </location>
</feature>
<organism evidence="2 3">
    <name type="scientific">Candidatus Pristimantibacillus lignocellulolyticus</name>
    <dbReference type="NCBI Taxonomy" id="2994561"/>
    <lineage>
        <taxon>Bacteria</taxon>
        <taxon>Bacillati</taxon>
        <taxon>Bacillota</taxon>
        <taxon>Bacilli</taxon>
        <taxon>Bacillales</taxon>
        <taxon>Paenibacillaceae</taxon>
        <taxon>Candidatus Pristimantibacillus</taxon>
    </lineage>
</organism>
<dbReference type="AlphaFoldDB" id="A0A9J6ZBI8"/>
<dbReference type="KEGG" id="plig:NAG76_16575"/>
<dbReference type="EMBL" id="CP097899">
    <property type="protein sequence ID" value="URN93435.1"/>
    <property type="molecule type" value="Genomic_DNA"/>
</dbReference>